<dbReference type="AlphaFoldDB" id="A0A6A4GWS3"/>
<accession>A0A6A4GWS3</accession>
<organism evidence="1 2">
    <name type="scientific">Gymnopus androsaceus JB14</name>
    <dbReference type="NCBI Taxonomy" id="1447944"/>
    <lineage>
        <taxon>Eukaryota</taxon>
        <taxon>Fungi</taxon>
        <taxon>Dikarya</taxon>
        <taxon>Basidiomycota</taxon>
        <taxon>Agaricomycotina</taxon>
        <taxon>Agaricomycetes</taxon>
        <taxon>Agaricomycetidae</taxon>
        <taxon>Agaricales</taxon>
        <taxon>Marasmiineae</taxon>
        <taxon>Omphalotaceae</taxon>
        <taxon>Gymnopus</taxon>
    </lineage>
</organism>
<gene>
    <name evidence="1" type="ORF">BT96DRAFT_1002488</name>
</gene>
<evidence type="ECO:0000313" key="1">
    <source>
        <dbReference type="EMBL" id="KAE9390208.1"/>
    </source>
</evidence>
<dbReference type="EMBL" id="ML769666">
    <property type="protein sequence ID" value="KAE9390208.1"/>
    <property type="molecule type" value="Genomic_DNA"/>
</dbReference>
<reference evidence="1" key="1">
    <citation type="journal article" date="2019" name="Environ. Microbiol.">
        <title>Fungal ecological strategies reflected in gene transcription - a case study of two litter decomposers.</title>
        <authorList>
            <person name="Barbi F."/>
            <person name="Kohler A."/>
            <person name="Barry K."/>
            <person name="Baskaran P."/>
            <person name="Daum C."/>
            <person name="Fauchery L."/>
            <person name="Ihrmark K."/>
            <person name="Kuo A."/>
            <person name="LaButti K."/>
            <person name="Lipzen A."/>
            <person name="Morin E."/>
            <person name="Grigoriev I.V."/>
            <person name="Henrissat B."/>
            <person name="Lindahl B."/>
            <person name="Martin F."/>
        </authorList>
    </citation>
    <scope>NUCLEOTIDE SEQUENCE</scope>
    <source>
        <strain evidence="1">JB14</strain>
    </source>
</reference>
<dbReference type="Proteomes" id="UP000799118">
    <property type="component" value="Unassembled WGS sequence"/>
</dbReference>
<evidence type="ECO:0000313" key="2">
    <source>
        <dbReference type="Proteomes" id="UP000799118"/>
    </source>
</evidence>
<proteinExistence type="predicted"/>
<name>A0A6A4GWS3_9AGAR</name>
<keyword evidence="2" id="KW-1185">Reference proteome</keyword>
<sequence>MQSFWAAQGEFRQGNFPYCLQANLQALLDCNHEIQDIIPEALEKLKAINREDHRGSFAETDLSAWSSTVFKSITSTVTLPELQEISIWLSNRYSIPLPHWHGKLLQKWRIWRELLLAESFHSPAGIQLNNSYVVVWAEGPVTSRRAGRNPLGNHRDLRGTFYSRAY</sequence>
<protein>
    <submittedName>
        <fullName evidence="1">Uncharacterized protein</fullName>
    </submittedName>
</protein>